<name>A0A6T7HAI0_9STRA</name>
<feature type="transmembrane region" description="Helical" evidence="1">
    <location>
        <begin position="149"/>
        <end position="170"/>
    </location>
</feature>
<keyword evidence="1" id="KW-0812">Transmembrane</keyword>
<proteinExistence type="predicted"/>
<feature type="transmembrane region" description="Helical" evidence="1">
    <location>
        <begin position="307"/>
        <end position="331"/>
    </location>
</feature>
<protein>
    <submittedName>
        <fullName evidence="3">Uncharacterized protein</fullName>
    </submittedName>
</protein>
<dbReference type="AlphaFoldDB" id="A0A6T7HAI0"/>
<organism evidence="3">
    <name type="scientific">Attheya septentrionalis</name>
    <dbReference type="NCBI Taxonomy" id="420275"/>
    <lineage>
        <taxon>Eukaryota</taxon>
        <taxon>Sar</taxon>
        <taxon>Stramenopiles</taxon>
        <taxon>Ochrophyta</taxon>
        <taxon>Bacillariophyta</taxon>
        <taxon>Coscinodiscophyceae</taxon>
        <taxon>Chaetocerotophycidae</taxon>
        <taxon>Chaetocerotales</taxon>
        <taxon>Attheyaceae</taxon>
        <taxon>Attheya</taxon>
    </lineage>
</organism>
<dbReference type="EMBL" id="HBHQ01011201">
    <property type="protein sequence ID" value="CAD9815669.1"/>
    <property type="molecule type" value="Transcribed_RNA"/>
</dbReference>
<evidence type="ECO:0000313" key="3">
    <source>
        <dbReference type="EMBL" id="CAD9815669.1"/>
    </source>
</evidence>
<accession>A0A6T7HAI0</accession>
<reference evidence="3" key="1">
    <citation type="submission" date="2021-01" db="EMBL/GenBank/DDBJ databases">
        <authorList>
            <person name="Corre E."/>
            <person name="Pelletier E."/>
            <person name="Niang G."/>
            <person name="Scheremetjew M."/>
            <person name="Finn R."/>
            <person name="Kale V."/>
            <person name="Holt S."/>
            <person name="Cochrane G."/>
            <person name="Meng A."/>
            <person name="Brown T."/>
            <person name="Cohen L."/>
        </authorList>
    </citation>
    <scope>NUCLEOTIDE SEQUENCE</scope>
    <source>
        <strain evidence="3">CCMP2084</strain>
    </source>
</reference>
<sequence length="342" mass="39311">MSSEEDRTLFDLIFSSPYRKWERVREFLLPFLLLSSSDEDEEEKKREIKRNIAYKGTCGLTILHFLVMKHPPLDVIQMMIDVGGVYIVTEESDGGKTPLQLAQEYKCDEEMTKLLQNAYKEATGNEFEFIQENSKSKFAFKYSPCIATFLKFLFFFPVPMIGFTLIMLSIGNRRDIKERDFYSDFEKIEGGCMILNSTFERSHQECTQIDSPNGGGGTTCRCTDYYLFSFSALMEDTSTAYTSLEVPHDGDRKYCSNNGNRDPVPPKWNEGEIVECYEPNFDYVPSQYSCGNPKCIRIFWDLSAIRLANTFLITGACLIGIGILSCLWIVLLSRFFKSRTHN</sequence>
<evidence type="ECO:0000313" key="2">
    <source>
        <dbReference type="EMBL" id="CAD9815668.1"/>
    </source>
</evidence>
<gene>
    <name evidence="2" type="ORF">ASEP1449_LOCUS7494</name>
    <name evidence="3" type="ORF">ASEP1449_LOCUS7495</name>
</gene>
<evidence type="ECO:0000256" key="1">
    <source>
        <dbReference type="SAM" id="Phobius"/>
    </source>
</evidence>
<keyword evidence="1" id="KW-1133">Transmembrane helix</keyword>
<dbReference type="EMBL" id="HBHQ01011200">
    <property type="protein sequence ID" value="CAD9815668.1"/>
    <property type="molecule type" value="Transcribed_RNA"/>
</dbReference>
<keyword evidence="1" id="KW-0472">Membrane</keyword>